<comment type="caution">
    <text evidence="6">The sequence shown here is derived from an EMBL/GenBank/DDBJ whole genome shotgun (WGS) entry which is preliminary data.</text>
</comment>
<reference evidence="6 7" key="1">
    <citation type="submission" date="2017-11" db="EMBL/GenBank/DDBJ databases">
        <title>Sphingomonas oleivorans sp. nov., isolated from oil-contaminated soil.</title>
        <authorList>
            <person name="Wang L."/>
            <person name="Chen L."/>
        </authorList>
    </citation>
    <scope>NUCLEOTIDE SEQUENCE [LARGE SCALE GENOMIC DNA]</scope>
    <source>
        <strain evidence="6 7">K101</strain>
    </source>
</reference>
<dbReference type="Proteomes" id="UP000241206">
    <property type="component" value="Unassembled WGS sequence"/>
</dbReference>
<keyword evidence="7" id="KW-1185">Reference proteome</keyword>
<keyword evidence="1" id="KW-0808">Transferase</keyword>
<keyword evidence="6" id="KW-0723">Serine/threonine-protein kinase</keyword>
<dbReference type="PROSITE" id="PS50011">
    <property type="entry name" value="PROTEIN_KINASE_DOM"/>
    <property type="match status" value="1"/>
</dbReference>
<dbReference type="SMART" id="SM00220">
    <property type="entry name" value="S_TKc"/>
    <property type="match status" value="1"/>
</dbReference>
<dbReference type="GO" id="GO:0004674">
    <property type="term" value="F:protein serine/threonine kinase activity"/>
    <property type="evidence" value="ECO:0007669"/>
    <property type="project" value="UniProtKB-KW"/>
</dbReference>
<dbReference type="GO" id="GO:0005524">
    <property type="term" value="F:ATP binding"/>
    <property type="evidence" value="ECO:0007669"/>
    <property type="project" value="UniProtKB-KW"/>
</dbReference>
<name>A0A2T4I8E8_9SPHN</name>
<evidence type="ECO:0000256" key="3">
    <source>
        <dbReference type="ARBA" id="ARBA00022777"/>
    </source>
</evidence>
<keyword evidence="4" id="KW-0067">ATP-binding</keyword>
<dbReference type="InterPro" id="IPR011009">
    <property type="entry name" value="Kinase-like_dom_sf"/>
</dbReference>
<dbReference type="InterPro" id="IPR000719">
    <property type="entry name" value="Prot_kinase_dom"/>
</dbReference>
<dbReference type="GO" id="GO:0005737">
    <property type="term" value="C:cytoplasm"/>
    <property type="evidence" value="ECO:0007669"/>
    <property type="project" value="TreeGrafter"/>
</dbReference>
<dbReference type="Gene3D" id="3.30.200.20">
    <property type="entry name" value="Phosphorylase Kinase, domain 1"/>
    <property type="match status" value="1"/>
</dbReference>
<organism evidence="6 7">
    <name type="scientific">Edaphosphingomonas fennica</name>
    <dbReference type="NCBI Taxonomy" id="114404"/>
    <lineage>
        <taxon>Bacteria</taxon>
        <taxon>Pseudomonadati</taxon>
        <taxon>Pseudomonadota</taxon>
        <taxon>Alphaproteobacteria</taxon>
        <taxon>Sphingomonadales</taxon>
        <taxon>Rhizorhabdaceae</taxon>
        <taxon>Edaphosphingomonas</taxon>
    </lineage>
</organism>
<gene>
    <name evidence="6" type="ORF">CV103_00840</name>
</gene>
<keyword evidence="2" id="KW-0547">Nucleotide-binding</keyword>
<dbReference type="PANTHER" id="PTHR11042">
    <property type="entry name" value="EUKARYOTIC TRANSLATION INITIATION FACTOR 2-ALPHA KINASE EIF2-ALPHA KINASE -RELATED"/>
    <property type="match status" value="1"/>
</dbReference>
<evidence type="ECO:0000256" key="1">
    <source>
        <dbReference type="ARBA" id="ARBA00022679"/>
    </source>
</evidence>
<dbReference type="Gene3D" id="1.10.510.10">
    <property type="entry name" value="Transferase(Phosphotransferase) domain 1"/>
    <property type="match status" value="1"/>
</dbReference>
<dbReference type="AlphaFoldDB" id="A0A2T4I8E8"/>
<dbReference type="RefSeq" id="WP_107393636.1">
    <property type="nucleotide sequence ID" value="NZ_PHHF01000003.1"/>
</dbReference>
<evidence type="ECO:0000256" key="2">
    <source>
        <dbReference type="ARBA" id="ARBA00022741"/>
    </source>
</evidence>
<proteinExistence type="predicted"/>
<protein>
    <submittedName>
        <fullName evidence="6">Serine/threonine protein kinase</fullName>
    </submittedName>
</protein>
<evidence type="ECO:0000259" key="5">
    <source>
        <dbReference type="PROSITE" id="PS50011"/>
    </source>
</evidence>
<evidence type="ECO:0000256" key="4">
    <source>
        <dbReference type="ARBA" id="ARBA00022840"/>
    </source>
</evidence>
<keyword evidence="3 6" id="KW-0418">Kinase</keyword>
<feature type="domain" description="Protein kinase" evidence="5">
    <location>
        <begin position="32"/>
        <end position="285"/>
    </location>
</feature>
<evidence type="ECO:0000313" key="6">
    <source>
        <dbReference type="EMBL" id="PTD27827.1"/>
    </source>
</evidence>
<evidence type="ECO:0000313" key="7">
    <source>
        <dbReference type="Proteomes" id="UP000241206"/>
    </source>
</evidence>
<dbReference type="Pfam" id="PF00069">
    <property type="entry name" value="Pkinase"/>
    <property type="match status" value="1"/>
</dbReference>
<dbReference type="EMBL" id="PHHF01000003">
    <property type="protein sequence ID" value="PTD27827.1"/>
    <property type="molecule type" value="Genomic_DNA"/>
</dbReference>
<dbReference type="InterPro" id="IPR050339">
    <property type="entry name" value="CC_SR_Kinase"/>
</dbReference>
<accession>A0A2T4I8E8</accession>
<dbReference type="SUPFAM" id="SSF56112">
    <property type="entry name" value="Protein kinase-like (PK-like)"/>
    <property type="match status" value="1"/>
</dbReference>
<sequence>MSSLIYFDPEELKKGNYHEIDDTLVAEDGRTYVLSDWIARGGNGSVFKCIERSSGDEYAIKFLMQPRGRILKRFFREVRLLKELRHEHLVRYRGTGRTRSASKSRGIRCPFIIMEMAESSLSDVAQSSRISPEVYVGQFRGLARGLADLHARAVHRDIKPENILVAGDRWLLSDYGLCRFSDKPDLDLTPTDQAIGPRYWLSPEAHNRRLGHADDICPASDVFQLASVFWYVATGRHPCGVVLPDDWTGPEWLFDPIYQALQHKSVRRPADGGAFSAAIEAAVGR</sequence>